<dbReference type="EMBL" id="JADEWL010000091">
    <property type="protein sequence ID" value="MBE9215238.1"/>
    <property type="molecule type" value="Genomic_DNA"/>
</dbReference>
<keyword evidence="2" id="KW-1185">Reference proteome</keyword>
<reference evidence="1" key="1">
    <citation type="submission" date="2020-10" db="EMBL/GenBank/DDBJ databases">
        <authorList>
            <person name="Castelo-Branco R."/>
            <person name="Eusebio N."/>
            <person name="Adriana R."/>
            <person name="Vieira A."/>
            <person name="Brugerolle De Fraissinette N."/>
            <person name="Rezende De Castro R."/>
            <person name="Schneider M.P."/>
            <person name="Vasconcelos V."/>
            <person name="Leao P.N."/>
        </authorList>
    </citation>
    <scope>NUCLEOTIDE SEQUENCE</scope>
    <source>
        <strain evidence="1">LEGE 06105</strain>
    </source>
</reference>
<name>A0A8J7F657_9CYAN</name>
<dbReference type="Gene3D" id="3.40.30.10">
    <property type="entry name" value="Glutaredoxin"/>
    <property type="match status" value="1"/>
</dbReference>
<proteinExistence type="predicted"/>
<evidence type="ECO:0000313" key="1">
    <source>
        <dbReference type="EMBL" id="MBE9215238.1"/>
    </source>
</evidence>
<gene>
    <name evidence="1" type="ORF">IQ247_21660</name>
</gene>
<dbReference type="RefSeq" id="WP_193923258.1">
    <property type="nucleotide sequence ID" value="NZ_JADEWL010000091.1"/>
</dbReference>
<dbReference type="Proteomes" id="UP000620559">
    <property type="component" value="Unassembled WGS sequence"/>
</dbReference>
<sequence length="363" mass="42290">MQKNSINDCRYCSVVSKANGEDPLGSAECYDHWFVFEVPRPWGDALWDYPPLEHLMKLSTKLILQKGIIIKVVMVAPDQEYSDSEQIRLIHYYHSKNMFAEFEKQEYLLQSLEQVIDLLNTILFLPKQLHKFNNYYQETKHIRDIIVCTHTQVDLACGRFGTPIYRKLRQDYTSKADGKLRVWQSSHFGGHQFAPTLIDLPTGRVWGHLELDTLDSLIWHHGNLKELRPYYRGWTGWEKWLQIAEGEIWLQEDWQWLNYHKQGRIIDVGGVGIKKYLFSILNLIPAKRARIICDRLCKKASWVKVSIKFASLDASVSGEYTATVKENGQVMSAKDSAASRDQKLQLQPVKQYRVTDLNQKINN</sequence>
<accession>A0A8J7F657</accession>
<dbReference type="InterPro" id="IPR009737">
    <property type="entry name" value="Aim32/Apd1-like"/>
</dbReference>
<comment type="caution">
    <text evidence="1">The sequence shown here is derived from an EMBL/GenBank/DDBJ whole genome shotgun (WGS) entry which is preliminary data.</text>
</comment>
<dbReference type="InterPro" id="IPR010350">
    <property type="entry name" value="Aim32/Apd1-like_bac"/>
</dbReference>
<dbReference type="Pfam" id="PF06999">
    <property type="entry name" value="Suc_Fer-like"/>
    <property type="match status" value="1"/>
</dbReference>
<protein>
    <submittedName>
        <fullName evidence="1">Sucrase ferredoxin</fullName>
    </submittedName>
</protein>
<dbReference type="AlphaFoldDB" id="A0A8J7F657"/>
<dbReference type="PIRSF" id="PIRSF035042">
    <property type="entry name" value="UCP035042_thirdx"/>
    <property type="match status" value="1"/>
</dbReference>
<dbReference type="SUPFAM" id="SSF52833">
    <property type="entry name" value="Thioredoxin-like"/>
    <property type="match status" value="1"/>
</dbReference>
<evidence type="ECO:0000313" key="2">
    <source>
        <dbReference type="Proteomes" id="UP000620559"/>
    </source>
</evidence>
<dbReference type="CDD" id="cd03062">
    <property type="entry name" value="TRX_Fd_Sucrase"/>
    <property type="match status" value="1"/>
</dbReference>
<organism evidence="1 2">
    <name type="scientific">Plectonema cf. radiosum LEGE 06105</name>
    <dbReference type="NCBI Taxonomy" id="945769"/>
    <lineage>
        <taxon>Bacteria</taxon>
        <taxon>Bacillati</taxon>
        <taxon>Cyanobacteriota</taxon>
        <taxon>Cyanophyceae</taxon>
        <taxon>Oscillatoriophycideae</taxon>
        <taxon>Oscillatoriales</taxon>
        <taxon>Microcoleaceae</taxon>
        <taxon>Plectonema</taxon>
    </lineage>
</organism>
<dbReference type="PANTHER" id="PTHR31902:SF22">
    <property type="entry name" value="SLL1203 PROTEIN"/>
    <property type="match status" value="1"/>
</dbReference>
<dbReference type="InterPro" id="IPR036249">
    <property type="entry name" value="Thioredoxin-like_sf"/>
</dbReference>
<dbReference type="PANTHER" id="PTHR31902">
    <property type="entry name" value="ACTIN PATCHES DISTAL PROTEIN 1"/>
    <property type="match status" value="1"/>
</dbReference>